<accession>A0A1L3JFC1</accession>
<feature type="domain" description="TNase-like" evidence="1">
    <location>
        <begin position="36"/>
        <end position="123"/>
    </location>
</feature>
<proteinExistence type="predicted"/>
<dbReference type="EMBL" id="CP018154">
    <property type="protein sequence ID" value="APG63841.1"/>
    <property type="molecule type" value="Genomic_DNA"/>
</dbReference>
<dbReference type="SUPFAM" id="SSF50199">
    <property type="entry name" value="Staphylococcal nuclease"/>
    <property type="match status" value="1"/>
</dbReference>
<dbReference type="InterPro" id="IPR035437">
    <property type="entry name" value="SNase_OB-fold_sf"/>
</dbReference>
<reference evidence="2 3" key="1">
    <citation type="submission" date="2016-11" db="EMBL/GenBank/DDBJ databases">
        <title>Sphingorhabdus sp. LPB0140, isolated from marine environment.</title>
        <authorList>
            <person name="Kim E."/>
            <person name="Yi H."/>
        </authorList>
    </citation>
    <scope>NUCLEOTIDE SEQUENCE [LARGE SCALE GENOMIC DNA]</scope>
    <source>
        <strain evidence="2 3">LPB0140</strain>
    </source>
</reference>
<name>A0A1L3JFC1_9SPHN</name>
<evidence type="ECO:0000313" key="2">
    <source>
        <dbReference type="EMBL" id="APG63841.1"/>
    </source>
</evidence>
<dbReference type="Proteomes" id="UP000242561">
    <property type="component" value="Chromosome"/>
</dbReference>
<dbReference type="PROSITE" id="PS50830">
    <property type="entry name" value="TNASE_3"/>
    <property type="match status" value="1"/>
</dbReference>
<protein>
    <recommendedName>
        <fullName evidence="1">TNase-like domain-containing protein</fullName>
    </recommendedName>
</protein>
<evidence type="ECO:0000313" key="3">
    <source>
        <dbReference type="Proteomes" id="UP000242561"/>
    </source>
</evidence>
<evidence type="ECO:0000259" key="1">
    <source>
        <dbReference type="PROSITE" id="PS50830"/>
    </source>
</evidence>
<sequence length="134" mass="15236">MPSTKSPHERAMVANADDILNANFALCDGPVRNNCVVDGDTIWFEGRKIRIADINTPETHEAQCEQERELGVKAKMRLLALLNMGNFSLKNIDRDTDQYDRDLRIIIRGGDSIGEKLVDEGLAEKWQGYRRSWC</sequence>
<keyword evidence="3" id="KW-1185">Reference proteome</keyword>
<dbReference type="KEGG" id="sphl:LPB140_11885"/>
<dbReference type="Pfam" id="PF00565">
    <property type="entry name" value="SNase"/>
    <property type="match status" value="1"/>
</dbReference>
<gene>
    <name evidence="2" type="ORF">LPB140_11885</name>
</gene>
<dbReference type="OrthoDB" id="7469880at2"/>
<organism evidence="2 3">
    <name type="scientific">Sphingorhabdus lutea</name>
    <dbReference type="NCBI Taxonomy" id="1913578"/>
    <lineage>
        <taxon>Bacteria</taxon>
        <taxon>Pseudomonadati</taxon>
        <taxon>Pseudomonadota</taxon>
        <taxon>Alphaproteobacteria</taxon>
        <taxon>Sphingomonadales</taxon>
        <taxon>Sphingomonadaceae</taxon>
        <taxon>Sphingorhabdus</taxon>
    </lineage>
</organism>
<dbReference type="STRING" id="1913578.LPB140_11885"/>
<dbReference type="Gene3D" id="2.40.50.90">
    <property type="match status" value="1"/>
</dbReference>
<dbReference type="AlphaFoldDB" id="A0A1L3JFC1"/>
<dbReference type="InterPro" id="IPR016071">
    <property type="entry name" value="Staphylococal_nuclease_OB-fold"/>
</dbReference>